<dbReference type="PANTHER" id="PTHR43545">
    <property type="entry name" value="FORMATE DEHYDROGENASE, NITRATE-INDUCIBLE, IRON-SULFUR SUBUNIT"/>
    <property type="match status" value="1"/>
</dbReference>
<evidence type="ECO:0000313" key="8">
    <source>
        <dbReference type="EMBL" id="AFM24621.1"/>
    </source>
</evidence>
<dbReference type="HOGENOM" id="CLU_1486797_0_0_7"/>
<evidence type="ECO:0000256" key="3">
    <source>
        <dbReference type="ARBA" id="ARBA00022723"/>
    </source>
</evidence>
<dbReference type="PANTHER" id="PTHR43545:SF6">
    <property type="entry name" value="FORMATE DEHYDROGENASE, NITRATE-INDUCIBLE, IRON-SULFUR SUBUNIT"/>
    <property type="match status" value="1"/>
</dbReference>
<reference evidence="9" key="1">
    <citation type="submission" date="2012-06" db="EMBL/GenBank/DDBJ databases">
        <title>Complete sequence of chromosome of Desulfomonile tiedjei DSM 6799.</title>
        <authorList>
            <person name="Lucas S."/>
            <person name="Copeland A."/>
            <person name="Lapidus A."/>
            <person name="Glavina del Rio T."/>
            <person name="Dalin E."/>
            <person name="Tice H."/>
            <person name="Bruce D."/>
            <person name="Goodwin L."/>
            <person name="Pitluck S."/>
            <person name="Peters L."/>
            <person name="Ovchinnikova G."/>
            <person name="Zeytun A."/>
            <person name="Lu M."/>
            <person name="Kyrpides N."/>
            <person name="Mavromatis K."/>
            <person name="Ivanova N."/>
            <person name="Brettin T."/>
            <person name="Detter J.C."/>
            <person name="Han C."/>
            <person name="Larimer F."/>
            <person name="Land M."/>
            <person name="Hauser L."/>
            <person name="Markowitz V."/>
            <person name="Cheng J.-F."/>
            <person name="Hugenholtz P."/>
            <person name="Woyke T."/>
            <person name="Wu D."/>
            <person name="Spring S."/>
            <person name="Schroeder M."/>
            <person name="Brambilla E."/>
            <person name="Klenk H.-P."/>
            <person name="Eisen J.A."/>
        </authorList>
    </citation>
    <scope>NUCLEOTIDE SEQUENCE [LARGE SCALE GENOMIC DNA]</scope>
    <source>
        <strain evidence="9">ATCC 49306 / DSM 6799 / DCB-1</strain>
    </source>
</reference>
<evidence type="ECO:0000256" key="1">
    <source>
        <dbReference type="ARBA" id="ARBA00004196"/>
    </source>
</evidence>
<feature type="domain" description="4Fe-4S ferredoxin-type" evidence="7">
    <location>
        <begin position="10"/>
        <end position="41"/>
    </location>
</feature>
<dbReference type="RefSeq" id="WP_014809766.1">
    <property type="nucleotide sequence ID" value="NC_018025.1"/>
</dbReference>
<keyword evidence="6" id="KW-0411">Iron-sulfur</keyword>
<dbReference type="STRING" id="706587.Desti_1913"/>
<dbReference type="GO" id="GO:0030313">
    <property type="term" value="C:cell envelope"/>
    <property type="evidence" value="ECO:0007669"/>
    <property type="project" value="UniProtKB-SubCell"/>
</dbReference>
<sequence length="182" mass="20675">MAEKTKKKVKTIRVDVDKCNGCRACEVACSAFHATPKYSSNNPARSRIRVIREPIRDIYVPVYAGEYTPAECSGRDKYIIDGKQYDECAFCRASCPSRDTFKEPDSGLPLKCDMCESDPTLEKPICVQWCGVDALIYEEREEEVEETTEQEELETGLEALVNKFGMDKMMDTVARMLQSKKE</sequence>
<dbReference type="OrthoDB" id="5394763at2"/>
<protein>
    <submittedName>
        <fullName evidence="8">Tungsten-dependent benzoyl-CoA reductase subunit bamC</fullName>
    </submittedName>
</protein>
<comment type="subcellular location">
    <subcellularLocation>
        <location evidence="1">Cell envelope</location>
    </subcellularLocation>
</comment>
<dbReference type="GO" id="GO:0051539">
    <property type="term" value="F:4 iron, 4 sulfur cluster binding"/>
    <property type="evidence" value="ECO:0007669"/>
    <property type="project" value="UniProtKB-KW"/>
</dbReference>
<proteinExistence type="predicted"/>
<evidence type="ECO:0000256" key="5">
    <source>
        <dbReference type="ARBA" id="ARBA00023004"/>
    </source>
</evidence>
<dbReference type="PATRIC" id="fig|706587.4.peg.2199"/>
<organism evidence="8 9">
    <name type="scientific">Desulfomonile tiedjei (strain ATCC 49306 / DSM 6799 / DCB-1)</name>
    <dbReference type="NCBI Taxonomy" id="706587"/>
    <lineage>
        <taxon>Bacteria</taxon>
        <taxon>Pseudomonadati</taxon>
        <taxon>Thermodesulfobacteriota</taxon>
        <taxon>Desulfomonilia</taxon>
        <taxon>Desulfomonilales</taxon>
        <taxon>Desulfomonilaceae</taxon>
        <taxon>Desulfomonile</taxon>
    </lineage>
</organism>
<dbReference type="Gene3D" id="3.30.70.20">
    <property type="match status" value="3"/>
</dbReference>
<dbReference type="KEGG" id="dti:Desti_1913"/>
<gene>
    <name evidence="8" type="ordered locus">Desti_1913</name>
</gene>
<evidence type="ECO:0000313" key="9">
    <source>
        <dbReference type="Proteomes" id="UP000006055"/>
    </source>
</evidence>
<evidence type="ECO:0000256" key="2">
    <source>
        <dbReference type="ARBA" id="ARBA00022485"/>
    </source>
</evidence>
<dbReference type="eggNOG" id="COG1142">
    <property type="taxonomic scope" value="Bacteria"/>
</dbReference>
<dbReference type="GO" id="GO:0046872">
    <property type="term" value="F:metal ion binding"/>
    <property type="evidence" value="ECO:0007669"/>
    <property type="project" value="UniProtKB-KW"/>
</dbReference>
<evidence type="ECO:0000256" key="6">
    <source>
        <dbReference type="ARBA" id="ARBA00023014"/>
    </source>
</evidence>
<dbReference type="EMBL" id="CP003360">
    <property type="protein sequence ID" value="AFM24621.1"/>
    <property type="molecule type" value="Genomic_DNA"/>
</dbReference>
<name>I4C4Y0_DESTA</name>
<evidence type="ECO:0000256" key="4">
    <source>
        <dbReference type="ARBA" id="ARBA00022737"/>
    </source>
</evidence>
<dbReference type="AlphaFoldDB" id="I4C4Y0"/>
<keyword evidence="5" id="KW-0408">Iron</keyword>
<keyword evidence="3" id="KW-0479">Metal-binding</keyword>
<accession>I4C4Y0</accession>
<dbReference type="PROSITE" id="PS51379">
    <property type="entry name" value="4FE4S_FER_2"/>
    <property type="match status" value="1"/>
</dbReference>
<keyword evidence="9" id="KW-1185">Reference proteome</keyword>
<dbReference type="InterPro" id="IPR017896">
    <property type="entry name" value="4Fe4S_Fe-S-bd"/>
</dbReference>
<dbReference type="SUPFAM" id="SSF54862">
    <property type="entry name" value="4Fe-4S ferredoxins"/>
    <property type="match status" value="1"/>
</dbReference>
<keyword evidence="4" id="KW-0677">Repeat</keyword>
<evidence type="ECO:0000259" key="7">
    <source>
        <dbReference type="PROSITE" id="PS51379"/>
    </source>
</evidence>
<keyword evidence="2" id="KW-0004">4Fe-4S</keyword>
<dbReference type="Proteomes" id="UP000006055">
    <property type="component" value="Chromosome"/>
</dbReference>
<dbReference type="InterPro" id="IPR051555">
    <property type="entry name" value="FDH_Electron_Transfer_Unit"/>
</dbReference>